<keyword evidence="6" id="KW-1185">Reference proteome</keyword>
<dbReference type="InterPro" id="IPR003439">
    <property type="entry name" value="ABC_transporter-like_ATP-bd"/>
</dbReference>
<evidence type="ECO:0000259" key="4">
    <source>
        <dbReference type="PROSITE" id="PS50893"/>
    </source>
</evidence>
<evidence type="ECO:0000313" key="5">
    <source>
        <dbReference type="EMBL" id="MFC3085744.1"/>
    </source>
</evidence>
<dbReference type="InterPro" id="IPR027417">
    <property type="entry name" value="P-loop_NTPase"/>
</dbReference>
<name>A0ABV7DT48_9RHOB</name>
<evidence type="ECO:0000256" key="2">
    <source>
        <dbReference type="ARBA" id="ARBA00022741"/>
    </source>
</evidence>
<comment type="caution">
    <text evidence="5">The sequence shown here is derived from an EMBL/GenBank/DDBJ whole genome shotgun (WGS) entry which is preliminary data.</text>
</comment>
<dbReference type="PANTHER" id="PTHR45772:SF7">
    <property type="entry name" value="AMINO ACID ABC TRANSPORTER ATP-BINDING PROTEIN"/>
    <property type="match status" value="1"/>
</dbReference>
<dbReference type="CDD" id="cd03219">
    <property type="entry name" value="ABC_Mj1267_LivG_branched"/>
    <property type="match status" value="1"/>
</dbReference>
<dbReference type="InterPro" id="IPR003593">
    <property type="entry name" value="AAA+_ATPase"/>
</dbReference>
<evidence type="ECO:0000256" key="3">
    <source>
        <dbReference type="ARBA" id="ARBA00022840"/>
    </source>
</evidence>
<evidence type="ECO:0000256" key="1">
    <source>
        <dbReference type="ARBA" id="ARBA00022448"/>
    </source>
</evidence>
<dbReference type="Gene3D" id="3.40.50.300">
    <property type="entry name" value="P-loop containing nucleotide triphosphate hydrolases"/>
    <property type="match status" value="1"/>
</dbReference>
<keyword evidence="3 5" id="KW-0067">ATP-binding</keyword>
<reference evidence="6" key="1">
    <citation type="journal article" date="2019" name="Int. J. Syst. Evol. Microbiol.">
        <title>The Global Catalogue of Microorganisms (GCM) 10K type strain sequencing project: providing services to taxonomists for standard genome sequencing and annotation.</title>
        <authorList>
            <consortium name="The Broad Institute Genomics Platform"/>
            <consortium name="The Broad Institute Genome Sequencing Center for Infectious Disease"/>
            <person name="Wu L."/>
            <person name="Ma J."/>
        </authorList>
    </citation>
    <scope>NUCLEOTIDE SEQUENCE [LARGE SCALE GENOMIC DNA]</scope>
    <source>
        <strain evidence="6">KCTC 62102</strain>
    </source>
</reference>
<keyword evidence="1" id="KW-0813">Transport</keyword>
<dbReference type="Proteomes" id="UP001595445">
    <property type="component" value="Unassembled WGS sequence"/>
</dbReference>
<dbReference type="EMBL" id="JBHRSM010000011">
    <property type="protein sequence ID" value="MFC3085744.1"/>
    <property type="molecule type" value="Genomic_DNA"/>
</dbReference>
<dbReference type="RefSeq" id="WP_197642001.1">
    <property type="nucleotide sequence ID" value="NZ_JAEACP010000002.1"/>
</dbReference>
<evidence type="ECO:0000313" key="6">
    <source>
        <dbReference type="Proteomes" id="UP001595445"/>
    </source>
</evidence>
<dbReference type="PROSITE" id="PS50893">
    <property type="entry name" value="ABC_TRANSPORTER_2"/>
    <property type="match status" value="1"/>
</dbReference>
<organism evidence="5 6">
    <name type="scientific">Tabrizicola soli</name>
    <dbReference type="NCBI Taxonomy" id="2185115"/>
    <lineage>
        <taxon>Bacteria</taxon>
        <taxon>Pseudomonadati</taxon>
        <taxon>Pseudomonadota</taxon>
        <taxon>Alphaproteobacteria</taxon>
        <taxon>Rhodobacterales</taxon>
        <taxon>Paracoccaceae</taxon>
        <taxon>Tabrizicola</taxon>
    </lineage>
</organism>
<dbReference type="PANTHER" id="PTHR45772">
    <property type="entry name" value="CONSERVED COMPONENT OF ABC TRANSPORTER FOR NATURAL AMINO ACIDS-RELATED"/>
    <property type="match status" value="1"/>
</dbReference>
<accession>A0ABV7DT48</accession>
<proteinExistence type="predicted"/>
<dbReference type="SMART" id="SM00382">
    <property type="entry name" value="AAA"/>
    <property type="match status" value="1"/>
</dbReference>
<keyword evidence="2" id="KW-0547">Nucleotide-binding</keyword>
<protein>
    <submittedName>
        <fullName evidence="5">ABC transporter ATP-binding protein</fullName>
    </submittedName>
</protein>
<feature type="domain" description="ABC transporter" evidence="4">
    <location>
        <begin position="4"/>
        <end position="237"/>
    </location>
</feature>
<sequence>MAILSLQSVSKSFGALKVSDSVSFEVQPGEALGIIGPNGAGKSTLFNLITGNIAPDQGKVLLDGRDVTRLPPMERVRAGIGRSFQIPQPFVHLSVYENLLVAARFGGEVGAAEAPGFCMDILAQTGLAAVAEKPSGGLPLLQRKRLELARAMATKPRVILLDEIAGGLTDAECGELIATIKAIHAEGTAIIWIEHVLHALTSVVGRLMVLNFGRMLMIGAPDQVMASPEVREIYLGIEA</sequence>
<dbReference type="SUPFAM" id="SSF52540">
    <property type="entry name" value="P-loop containing nucleoside triphosphate hydrolases"/>
    <property type="match status" value="1"/>
</dbReference>
<dbReference type="Pfam" id="PF00005">
    <property type="entry name" value="ABC_tran"/>
    <property type="match status" value="1"/>
</dbReference>
<gene>
    <name evidence="5" type="ORF">ACFOD6_06740</name>
</gene>
<dbReference type="InterPro" id="IPR051120">
    <property type="entry name" value="ABC_AA/LPS_Transport"/>
</dbReference>
<dbReference type="GO" id="GO:0005524">
    <property type="term" value="F:ATP binding"/>
    <property type="evidence" value="ECO:0007669"/>
    <property type="project" value="UniProtKB-KW"/>
</dbReference>